<dbReference type="EMBL" id="JAEFCI010007623">
    <property type="protein sequence ID" value="KAG5458958.1"/>
    <property type="molecule type" value="Genomic_DNA"/>
</dbReference>
<evidence type="ECO:0000313" key="2">
    <source>
        <dbReference type="EMBL" id="KAG5458958.1"/>
    </source>
</evidence>
<dbReference type="GO" id="GO:0042803">
    <property type="term" value="F:protein homodimerization activity"/>
    <property type="evidence" value="ECO:0007669"/>
    <property type="project" value="TreeGrafter"/>
</dbReference>
<sequence>GEKGRGTKFRTRGRWRRFRCGPVAGASTANALEMRTASLPRNSITGQIRIRIGLQTHFSAANRKIAHVQETTGQTFPPTWRPPPPRRPEKERPGSSRSRRSTLSRRSTRTYVPSLAPLTTFPKIRRGSWFLFFFFSFGFWTAKHAKEKAAAEPEHVGEPGRAVVPGHPGVLPAPPHLFLASERGAGLGAVCDVSPPIRHRNPRILLFDSERGGGVFFSWKPGERFSGDAEWDSQQRLRCLVYWKKPSDWANLIYKWVVDTGNLNSILTVYELIQGDTAVAAGVLFLRRGRKLRYPGFWFQKVFCGS</sequence>
<name>A0A8H7ZTW9_9FUNG</name>
<feature type="region of interest" description="Disordered" evidence="1">
    <location>
        <begin position="69"/>
        <end position="108"/>
    </location>
</feature>
<dbReference type="Proteomes" id="UP000673691">
    <property type="component" value="Unassembled WGS sequence"/>
</dbReference>
<organism evidence="2 3">
    <name type="scientific">Olpidium bornovanus</name>
    <dbReference type="NCBI Taxonomy" id="278681"/>
    <lineage>
        <taxon>Eukaryota</taxon>
        <taxon>Fungi</taxon>
        <taxon>Fungi incertae sedis</taxon>
        <taxon>Olpidiomycota</taxon>
        <taxon>Olpidiomycotina</taxon>
        <taxon>Olpidiomycetes</taxon>
        <taxon>Olpidiales</taxon>
        <taxon>Olpidiaceae</taxon>
        <taxon>Olpidium</taxon>
    </lineage>
</organism>
<proteinExistence type="predicted"/>
<comment type="caution">
    <text evidence="2">The sequence shown here is derived from an EMBL/GenBank/DDBJ whole genome shotgun (WGS) entry which is preliminary data.</text>
</comment>
<dbReference type="Pfam" id="PF05871">
    <property type="entry name" value="ESCRT-II"/>
    <property type="match status" value="1"/>
</dbReference>
<dbReference type="PANTHER" id="PTHR13149:SF0">
    <property type="entry name" value="VACUOLAR PROTEIN-SORTING-ASSOCIATED PROTEIN 25"/>
    <property type="match status" value="1"/>
</dbReference>
<feature type="compositionally biased region" description="Basic residues" evidence="1">
    <location>
        <begin position="97"/>
        <end position="108"/>
    </location>
</feature>
<evidence type="ECO:0000313" key="3">
    <source>
        <dbReference type="Proteomes" id="UP000673691"/>
    </source>
</evidence>
<dbReference type="OrthoDB" id="245150at2759"/>
<reference evidence="2 3" key="1">
    <citation type="journal article" name="Sci. Rep.">
        <title>Genome-scale phylogenetic analyses confirm Olpidium as the closest living zoosporic fungus to the non-flagellated, terrestrial fungi.</title>
        <authorList>
            <person name="Chang Y."/>
            <person name="Rochon D."/>
            <person name="Sekimoto S."/>
            <person name="Wang Y."/>
            <person name="Chovatia M."/>
            <person name="Sandor L."/>
            <person name="Salamov A."/>
            <person name="Grigoriev I.V."/>
            <person name="Stajich J.E."/>
            <person name="Spatafora J.W."/>
        </authorList>
    </citation>
    <scope>NUCLEOTIDE SEQUENCE [LARGE SCALE GENOMIC DNA]</scope>
    <source>
        <strain evidence="2">S191</strain>
    </source>
</reference>
<dbReference type="GO" id="GO:0000814">
    <property type="term" value="C:ESCRT II complex"/>
    <property type="evidence" value="ECO:0007669"/>
    <property type="project" value="InterPro"/>
</dbReference>
<accession>A0A8H7ZTW9</accession>
<dbReference type="SUPFAM" id="SSF46785">
    <property type="entry name" value="Winged helix' DNA-binding domain"/>
    <property type="match status" value="1"/>
</dbReference>
<dbReference type="InterPro" id="IPR008570">
    <property type="entry name" value="ESCRT-II_cplx_Vps25-sub"/>
</dbReference>
<dbReference type="GO" id="GO:0043328">
    <property type="term" value="P:protein transport to vacuole involved in ubiquitin-dependent protein catabolic process via the multivesicular body sorting pathway"/>
    <property type="evidence" value="ECO:0007669"/>
    <property type="project" value="TreeGrafter"/>
</dbReference>
<protein>
    <submittedName>
        <fullName evidence="2">Uncharacterized protein</fullName>
    </submittedName>
</protein>
<evidence type="ECO:0000256" key="1">
    <source>
        <dbReference type="SAM" id="MobiDB-lite"/>
    </source>
</evidence>
<keyword evidence="3" id="KW-1185">Reference proteome</keyword>
<dbReference type="Gene3D" id="1.10.10.10">
    <property type="entry name" value="Winged helix-like DNA-binding domain superfamily/Winged helix DNA-binding domain"/>
    <property type="match status" value="1"/>
</dbReference>
<dbReference type="GO" id="GO:0005198">
    <property type="term" value="F:structural molecule activity"/>
    <property type="evidence" value="ECO:0007669"/>
    <property type="project" value="TreeGrafter"/>
</dbReference>
<dbReference type="InterPro" id="IPR036388">
    <property type="entry name" value="WH-like_DNA-bd_sf"/>
</dbReference>
<dbReference type="PANTHER" id="PTHR13149">
    <property type="entry name" value="VACUOLAR PROTEIN SORTING-ASSOCIATED PROTEIN VPS25"/>
    <property type="match status" value="1"/>
</dbReference>
<gene>
    <name evidence="2" type="ORF">BJ554DRAFT_726</name>
</gene>
<dbReference type="InterPro" id="IPR036390">
    <property type="entry name" value="WH_DNA-bd_sf"/>
</dbReference>
<feature type="non-terminal residue" evidence="2">
    <location>
        <position position="1"/>
    </location>
</feature>
<dbReference type="AlphaFoldDB" id="A0A8H7ZTW9"/>